<evidence type="ECO:0000259" key="11">
    <source>
        <dbReference type="PROSITE" id="PS51918"/>
    </source>
</evidence>
<evidence type="ECO:0000256" key="3">
    <source>
        <dbReference type="ARBA" id="ARBA00017228"/>
    </source>
</evidence>
<dbReference type="SFLD" id="SFLDG01065">
    <property type="entry name" value="anaerobic_coproporphyrinogen-I"/>
    <property type="match status" value="1"/>
</dbReference>
<feature type="domain" description="Radical SAM core" evidence="11">
    <location>
        <begin position="1"/>
        <end position="235"/>
    </location>
</feature>
<evidence type="ECO:0000313" key="12">
    <source>
        <dbReference type="EMBL" id="NQV65303.1"/>
    </source>
</evidence>
<evidence type="ECO:0000256" key="4">
    <source>
        <dbReference type="ARBA" id="ARBA00022617"/>
    </source>
</evidence>
<keyword evidence="5 10" id="KW-0949">S-adenosyl-L-methionine</keyword>
<keyword evidence="8 10" id="KW-0411">Iron-sulfur</keyword>
<dbReference type="EMBL" id="JABMOJ010000300">
    <property type="protein sequence ID" value="NQV65303.1"/>
    <property type="molecule type" value="Genomic_DNA"/>
</dbReference>
<dbReference type="NCBIfam" id="TIGR00539">
    <property type="entry name" value="hemN_rel"/>
    <property type="match status" value="1"/>
</dbReference>
<keyword evidence="6 10" id="KW-0479">Metal-binding</keyword>
<dbReference type="GO" id="GO:0006779">
    <property type="term" value="P:porphyrin-containing compound biosynthetic process"/>
    <property type="evidence" value="ECO:0007669"/>
    <property type="project" value="InterPro"/>
</dbReference>
<comment type="subcellular location">
    <subcellularLocation>
        <location evidence="10">Cytoplasm</location>
    </subcellularLocation>
</comment>
<evidence type="ECO:0000256" key="7">
    <source>
        <dbReference type="ARBA" id="ARBA00023004"/>
    </source>
</evidence>
<gene>
    <name evidence="12" type="primary">hemW</name>
    <name evidence="12" type="ORF">HQ497_08050</name>
</gene>
<keyword evidence="10" id="KW-0004">4Fe-4S</keyword>
<dbReference type="SFLD" id="SFLDF00562">
    <property type="entry name" value="HemN-like__clustered_with_heat"/>
    <property type="match status" value="1"/>
</dbReference>
<keyword evidence="4 10" id="KW-0349">Heme</keyword>
<keyword evidence="9 10" id="KW-0143">Chaperone</keyword>
<dbReference type="SFLD" id="SFLDG01082">
    <property type="entry name" value="B12-binding_domain_containing"/>
    <property type="match status" value="1"/>
</dbReference>
<accession>A0A972VX39</accession>
<dbReference type="Proteomes" id="UP000754644">
    <property type="component" value="Unassembled WGS sequence"/>
</dbReference>
<comment type="caution">
    <text evidence="12">The sequence shown here is derived from an EMBL/GenBank/DDBJ whole genome shotgun (WGS) entry which is preliminary data.</text>
</comment>
<dbReference type="InterPro" id="IPR004559">
    <property type="entry name" value="HemW-like"/>
</dbReference>
<reference evidence="12" key="1">
    <citation type="submission" date="2020-05" db="EMBL/GenBank/DDBJ databases">
        <title>Sulfur intermediates as new biogeochemical hubs in an aquatic model microbial ecosystem.</title>
        <authorList>
            <person name="Vigneron A."/>
        </authorList>
    </citation>
    <scope>NUCLEOTIDE SEQUENCE</scope>
    <source>
        <strain evidence="12">Bin.250</strain>
    </source>
</reference>
<dbReference type="PROSITE" id="PS51918">
    <property type="entry name" value="RADICAL_SAM"/>
    <property type="match status" value="1"/>
</dbReference>
<evidence type="ECO:0000256" key="6">
    <source>
        <dbReference type="ARBA" id="ARBA00022723"/>
    </source>
</evidence>
<keyword evidence="10" id="KW-0963">Cytoplasm</keyword>
<comment type="cofactor">
    <cofactor evidence="1">
        <name>[4Fe-4S] cluster</name>
        <dbReference type="ChEBI" id="CHEBI:49883"/>
    </cofactor>
</comment>
<dbReference type="GO" id="GO:0004109">
    <property type="term" value="F:coproporphyrinogen oxidase activity"/>
    <property type="evidence" value="ECO:0007669"/>
    <property type="project" value="InterPro"/>
</dbReference>
<dbReference type="GO" id="GO:0046872">
    <property type="term" value="F:metal ion binding"/>
    <property type="evidence" value="ECO:0007669"/>
    <property type="project" value="UniProtKB-UniRule"/>
</dbReference>
<dbReference type="SFLD" id="SFLDF00288">
    <property type="entry name" value="HemN-like__clustered_with_nucl"/>
    <property type="match status" value="1"/>
</dbReference>
<evidence type="ECO:0000313" key="13">
    <source>
        <dbReference type="Proteomes" id="UP000754644"/>
    </source>
</evidence>
<evidence type="ECO:0000256" key="2">
    <source>
        <dbReference type="ARBA" id="ARBA00006100"/>
    </source>
</evidence>
<name>A0A972VX39_9GAMM</name>
<comment type="similarity">
    <text evidence="2">Belongs to the anaerobic coproporphyrinogen-III oxidase family. HemW subfamily.</text>
</comment>
<dbReference type="InterPro" id="IPR013785">
    <property type="entry name" value="Aldolase_TIM"/>
</dbReference>
<evidence type="ECO:0000256" key="8">
    <source>
        <dbReference type="ARBA" id="ARBA00023014"/>
    </source>
</evidence>
<evidence type="ECO:0000256" key="5">
    <source>
        <dbReference type="ARBA" id="ARBA00022691"/>
    </source>
</evidence>
<dbReference type="CDD" id="cd01335">
    <property type="entry name" value="Radical_SAM"/>
    <property type="match status" value="1"/>
</dbReference>
<dbReference type="Pfam" id="PF06969">
    <property type="entry name" value="HemN_C"/>
    <property type="match status" value="1"/>
</dbReference>
<dbReference type="InterPro" id="IPR010723">
    <property type="entry name" value="HemN_C"/>
</dbReference>
<evidence type="ECO:0000256" key="1">
    <source>
        <dbReference type="ARBA" id="ARBA00001966"/>
    </source>
</evidence>
<organism evidence="12 13">
    <name type="scientific">SAR86 cluster bacterium</name>
    <dbReference type="NCBI Taxonomy" id="2030880"/>
    <lineage>
        <taxon>Bacteria</taxon>
        <taxon>Pseudomonadati</taxon>
        <taxon>Pseudomonadota</taxon>
        <taxon>Gammaproteobacteria</taxon>
        <taxon>SAR86 cluster</taxon>
    </lineage>
</organism>
<dbReference type="InterPro" id="IPR007197">
    <property type="entry name" value="rSAM"/>
</dbReference>
<evidence type="ECO:0000256" key="9">
    <source>
        <dbReference type="ARBA" id="ARBA00023186"/>
    </source>
</evidence>
<proteinExistence type="inferred from homology"/>
<evidence type="ECO:0000256" key="10">
    <source>
        <dbReference type="RuleBase" id="RU364116"/>
    </source>
</evidence>
<dbReference type="GO" id="GO:0051539">
    <property type="term" value="F:4 iron, 4 sulfur cluster binding"/>
    <property type="evidence" value="ECO:0007669"/>
    <property type="project" value="UniProtKB-UniRule"/>
</dbReference>
<comment type="function">
    <text evidence="10">Probably acts as a heme chaperone, transferring heme to an unknown acceptor. Binds one molecule of heme per monomer, possibly covalently. Binds 1 [4Fe-4S] cluster. The cluster is coordinated with 3 cysteines and an exchangeable S-adenosyl-L-methionine.</text>
</comment>
<protein>
    <recommendedName>
        <fullName evidence="3 10">Heme chaperone HemW</fullName>
    </recommendedName>
</protein>
<dbReference type="SUPFAM" id="SSF102114">
    <property type="entry name" value="Radical SAM enzymes"/>
    <property type="match status" value="1"/>
</dbReference>
<dbReference type="SFLD" id="SFLDS00029">
    <property type="entry name" value="Radical_SAM"/>
    <property type="match status" value="1"/>
</dbReference>
<sequence>MITSPTIALYIHFPWCTRKCPYCDFNSHAVSGEIPETAYIQQLLQDLDQDLVLLDDNPTVTSIFLGGGTPSLFQPAAISALLTGIRQRLTLDPLVEITLEANPGTTDYAKFSGYVQAGVNRLSMGVQSFNDIQLKALGRIHSAADASRAFAAARAAGFANINIDLMHGLPGQTLSAAMLDLEQGLNLEPEHLSWYQLTIEPNTGFYRYPPTLPDDDALWSIYSEGLLRLKARGFERYEISAFAKNARLSAHNLNYWRFGNYLGIGAGAHGKLSSGGQLLRTTKTRVPADYLKAPNRRNSPIANASLPLEFLMNSLRLTDGFDWTTYEESTGLDRAGLNNFVTQGQAKGLLNLTPGGLQPSTRGLQFLNDLLLMVD</sequence>
<dbReference type="InterPro" id="IPR058240">
    <property type="entry name" value="rSAM_sf"/>
</dbReference>
<dbReference type="AlphaFoldDB" id="A0A972VX39"/>
<dbReference type="Pfam" id="PF04055">
    <property type="entry name" value="Radical_SAM"/>
    <property type="match status" value="1"/>
</dbReference>
<dbReference type="Gene3D" id="3.20.20.70">
    <property type="entry name" value="Aldolase class I"/>
    <property type="match status" value="1"/>
</dbReference>
<dbReference type="PANTHER" id="PTHR13932">
    <property type="entry name" value="COPROPORPHYRINIGEN III OXIDASE"/>
    <property type="match status" value="1"/>
</dbReference>
<dbReference type="PANTHER" id="PTHR13932:SF5">
    <property type="entry name" value="RADICAL S-ADENOSYL METHIONINE DOMAIN-CONTAINING PROTEIN 1, MITOCHONDRIAL"/>
    <property type="match status" value="1"/>
</dbReference>
<dbReference type="InterPro" id="IPR034505">
    <property type="entry name" value="Coproporphyrinogen-III_oxidase"/>
</dbReference>
<dbReference type="InterPro" id="IPR006638">
    <property type="entry name" value="Elp3/MiaA/NifB-like_rSAM"/>
</dbReference>
<dbReference type="GO" id="GO:0005737">
    <property type="term" value="C:cytoplasm"/>
    <property type="evidence" value="ECO:0007669"/>
    <property type="project" value="UniProtKB-SubCell"/>
</dbReference>
<dbReference type="SMART" id="SM00729">
    <property type="entry name" value="Elp3"/>
    <property type="match status" value="1"/>
</dbReference>
<keyword evidence="7 10" id="KW-0408">Iron</keyword>